<evidence type="ECO:0000313" key="3">
    <source>
        <dbReference type="Proteomes" id="UP001165041"/>
    </source>
</evidence>
<name>A0A9W6QGM2_9ACTN</name>
<accession>A0A9W6QGM2</accession>
<feature type="compositionally biased region" description="Polar residues" evidence="1">
    <location>
        <begin position="32"/>
        <end position="52"/>
    </location>
</feature>
<feature type="region of interest" description="Disordered" evidence="1">
    <location>
        <begin position="1"/>
        <end position="52"/>
    </location>
</feature>
<gene>
    <name evidence="2" type="ORF">Kpho02_67660</name>
</gene>
<comment type="caution">
    <text evidence="2">The sequence shown here is derived from an EMBL/GenBank/DDBJ whole genome shotgun (WGS) entry which is preliminary data.</text>
</comment>
<feature type="compositionally biased region" description="Low complexity" evidence="1">
    <location>
        <begin position="1"/>
        <end position="14"/>
    </location>
</feature>
<dbReference type="EMBL" id="BSSA01000035">
    <property type="protein sequence ID" value="GLW74468.1"/>
    <property type="molecule type" value="Genomic_DNA"/>
</dbReference>
<proteinExistence type="predicted"/>
<dbReference type="Proteomes" id="UP001165041">
    <property type="component" value="Unassembled WGS sequence"/>
</dbReference>
<reference evidence="2" key="1">
    <citation type="submission" date="2023-02" db="EMBL/GenBank/DDBJ databases">
        <title>Kitasatospora phosalacinea NBRC 14627.</title>
        <authorList>
            <person name="Ichikawa N."/>
            <person name="Sato H."/>
            <person name="Tonouchi N."/>
        </authorList>
    </citation>
    <scope>NUCLEOTIDE SEQUENCE</scope>
    <source>
        <strain evidence="2">NBRC 14627</strain>
    </source>
</reference>
<evidence type="ECO:0000313" key="2">
    <source>
        <dbReference type="EMBL" id="GLW74468.1"/>
    </source>
</evidence>
<organism evidence="2 3">
    <name type="scientific">Kitasatospora phosalacinea</name>
    <dbReference type="NCBI Taxonomy" id="2065"/>
    <lineage>
        <taxon>Bacteria</taxon>
        <taxon>Bacillati</taxon>
        <taxon>Actinomycetota</taxon>
        <taxon>Actinomycetes</taxon>
        <taxon>Kitasatosporales</taxon>
        <taxon>Streptomycetaceae</taxon>
        <taxon>Kitasatospora</taxon>
    </lineage>
</organism>
<protein>
    <submittedName>
        <fullName evidence="2">Uncharacterized protein</fullName>
    </submittedName>
</protein>
<evidence type="ECO:0000256" key="1">
    <source>
        <dbReference type="SAM" id="MobiDB-lite"/>
    </source>
</evidence>
<sequence length="150" mass="15514">MPTSPSGSAPSSASLQGDVDHTLPVRARTPPQGATRTGWASSVTPSALQPGASTLRQSPFVLKGFRQEDFLRVRIRIALGLPAVITGRSAAAGRSEARQAAGTSAPGRHVAPFGRLALDTAQVLREGPFSAGKCHAAIGCRPRPGEIRNA</sequence>
<dbReference type="AlphaFoldDB" id="A0A9W6QGM2"/>